<dbReference type="InterPro" id="IPR007110">
    <property type="entry name" value="Ig-like_dom"/>
</dbReference>
<dbReference type="PANTHER" id="PTHR21261">
    <property type="entry name" value="BEAT PROTEIN"/>
    <property type="match status" value="1"/>
</dbReference>
<dbReference type="PROSITE" id="PS50835">
    <property type="entry name" value="IG_LIKE"/>
    <property type="match status" value="1"/>
</dbReference>
<dbReference type="InterPro" id="IPR036179">
    <property type="entry name" value="Ig-like_dom_sf"/>
</dbReference>
<dbReference type="AlphaFoldDB" id="A0AAW0SZB0"/>
<organism evidence="3 4">
    <name type="scientific">Scylla paramamosain</name>
    <name type="common">Mud crab</name>
    <dbReference type="NCBI Taxonomy" id="85552"/>
    <lineage>
        <taxon>Eukaryota</taxon>
        <taxon>Metazoa</taxon>
        <taxon>Ecdysozoa</taxon>
        <taxon>Arthropoda</taxon>
        <taxon>Crustacea</taxon>
        <taxon>Multicrustacea</taxon>
        <taxon>Malacostraca</taxon>
        <taxon>Eumalacostraca</taxon>
        <taxon>Eucarida</taxon>
        <taxon>Decapoda</taxon>
        <taxon>Pleocyemata</taxon>
        <taxon>Brachyura</taxon>
        <taxon>Eubrachyura</taxon>
        <taxon>Portunoidea</taxon>
        <taxon>Portunidae</taxon>
        <taxon>Portuninae</taxon>
        <taxon>Scylla</taxon>
    </lineage>
</organism>
<reference evidence="3 4" key="1">
    <citation type="submission" date="2023-03" db="EMBL/GenBank/DDBJ databases">
        <title>High-quality genome of Scylla paramamosain provides insights in environmental adaptation.</title>
        <authorList>
            <person name="Zhang L."/>
        </authorList>
    </citation>
    <scope>NUCLEOTIDE SEQUENCE [LARGE SCALE GENOMIC DNA]</scope>
    <source>
        <strain evidence="3">LZ_2023a</strain>
        <tissue evidence="3">Muscle</tissue>
    </source>
</reference>
<gene>
    <name evidence="3" type="ORF">O3P69_016821</name>
</gene>
<evidence type="ECO:0000313" key="4">
    <source>
        <dbReference type="Proteomes" id="UP001487740"/>
    </source>
</evidence>
<evidence type="ECO:0000259" key="2">
    <source>
        <dbReference type="PROSITE" id="PS50835"/>
    </source>
</evidence>
<accession>A0AAW0SZB0</accession>
<dbReference type="PANTHER" id="PTHR21261:SF15">
    <property type="entry name" value="BEATEN PATH IIIA, ISOFORM D-RELATED"/>
    <property type="match status" value="1"/>
</dbReference>
<dbReference type="Proteomes" id="UP001487740">
    <property type="component" value="Unassembled WGS sequence"/>
</dbReference>
<keyword evidence="4" id="KW-1185">Reference proteome</keyword>
<evidence type="ECO:0000256" key="1">
    <source>
        <dbReference type="SAM" id="MobiDB-lite"/>
    </source>
</evidence>
<dbReference type="Gene3D" id="2.60.40.10">
    <property type="entry name" value="Immunoglobulins"/>
    <property type="match status" value="1"/>
</dbReference>
<dbReference type="Pfam" id="PF13895">
    <property type="entry name" value="Ig_2"/>
    <property type="match status" value="1"/>
</dbReference>
<evidence type="ECO:0000313" key="3">
    <source>
        <dbReference type="EMBL" id="KAK8380486.1"/>
    </source>
</evidence>
<name>A0AAW0SZB0_SCYPA</name>
<dbReference type="InterPro" id="IPR013783">
    <property type="entry name" value="Ig-like_fold"/>
</dbReference>
<dbReference type="SUPFAM" id="SSF48726">
    <property type="entry name" value="Immunoglobulin"/>
    <property type="match status" value="1"/>
</dbReference>
<sequence length="279" mass="30390">MTLLPSWRLRLPLCSLFILFGSVAAVLELLTVKVPAYAIRGGSAKLYCSYKLDDDASLYSLKWYKDDHQFYQYIPGNIISKNTFFLPGVDVNGNLTVIDPPDSAPVLEGAQAAYHVGEQVSLNCTSLSSRPAATLAWYVNDQLVTESHRLRKYGALQEGGGLQTAVLGLSFTTSPQHFQRGVMRLKCVARIATVYFQSQETSVAEAEARPPHTIAEGRRHFLLGCGRPAGGGGPDVLLLGLALSLASPPHLRASDSPPLPPPQQQQQSPHSFLFLLFVN</sequence>
<dbReference type="EMBL" id="JARAKH010000042">
    <property type="protein sequence ID" value="KAK8380486.1"/>
    <property type="molecule type" value="Genomic_DNA"/>
</dbReference>
<comment type="caution">
    <text evidence="3">The sequence shown here is derived from an EMBL/GenBank/DDBJ whole genome shotgun (WGS) entry which is preliminary data.</text>
</comment>
<feature type="region of interest" description="Disordered" evidence="1">
    <location>
        <begin position="249"/>
        <end position="268"/>
    </location>
</feature>
<feature type="domain" description="Ig-like" evidence="2">
    <location>
        <begin position="101"/>
        <end position="142"/>
    </location>
</feature>
<proteinExistence type="predicted"/>
<protein>
    <recommendedName>
        <fullName evidence="2">Ig-like domain-containing protein</fullName>
    </recommendedName>
</protein>